<feature type="compositionally biased region" description="Basic and acidic residues" evidence="1">
    <location>
        <begin position="63"/>
        <end position="81"/>
    </location>
</feature>
<organism evidence="2 3">
    <name type="scientific">Cymbomonas tetramitiformis</name>
    <dbReference type="NCBI Taxonomy" id="36881"/>
    <lineage>
        <taxon>Eukaryota</taxon>
        <taxon>Viridiplantae</taxon>
        <taxon>Chlorophyta</taxon>
        <taxon>Pyramimonadophyceae</taxon>
        <taxon>Pyramimonadales</taxon>
        <taxon>Pyramimonadaceae</taxon>
        <taxon>Cymbomonas</taxon>
    </lineage>
</organism>
<reference evidence="2 3" key="1">
    <citation type="journal article" date="2015" name="Genome Biol. Evol.">
        <title>Comparative Genomics of a Bacterivorous Green Alga Reveals Evolutionary Causalities and Consequences of Phago-Mixotrophic Mode of Nutrition.</title>
        <authorList>
            <person name="Burns J.A."/>
            <person name="Paasch A."/>
            <person name="Narechania A."/>
            <person name="Kim E."/>
        </authorList>
    </citation>
    <scope>NUCLEOTIDE SEQUENCE [LARGE SCALE GENOMIC DNA]</scope>
    <source>
        <strain evidence="2 3">PLY_AMNH</strain>
    </source>
</reference>
<evidence type="ECO:0000313" key="2">
    <source>
        <dbReference type="EMBL" id="KAK3281438.1"/>
    </source>
</evidence>
<gene>
    <name evidence="2" type="ORF">CYMTET_10773</name>
</gene>
<dbReference type="AlphaFoldDB" id="A0AAE0GP37"/>
<accession>A0AAE0GP37</accession>
<dbReference type="EMBL" id="LGRX02003846">
    <property type="protein sequence ID" value="KAK3281438.1"/>
    <property type="molecule type" value="Genomic_DNA"/>
</dbReference>
<name>A0AAE0GP37_9CHLO</name>
<keyword evidence="3" id="KW-1185">Reference proteome</keyword>
<dbReference type="Gene3D" id="2.40.50.40">
    <property type="match status" value="1"/>
</dbReference>
<sequence length="140" mass="16264">MTGFMKQKKIIAIRIHYAVKQWLIQRENLGEGTETWEPLDNLPGHDGVIQEFEVRSEREQAELARKRKEKKEGKRKERDATEGGSVAESGFEQATGENLRSAYWRHFNVRYERRKLVEYACTLCGPDATPKEYCGKTRST</sequence>
<comment type="caution">
    <text evidence="2">The sequence shown here is derived from an EMBL/GenBank/DDBJ whole genome shotgun (WGS) entry which is preliminary data.</text>
</comment>
<proteinExistence type="predicted"/>
<protein>
    <recommendedName>
        <fullName evidence="4">Chromo domain-containing protein</fullName>
    </recommendedName>
</protein>
<dbReference type="CDD" id="cd00024">
    <property type="entry name" value="CD_CSD"/>
    <property type="match status" value="1"/>
</dbReference>
<evidence type="ECO:0000256" key="1">
    <source>
        <dbReference type="SAM" id="MobiDB-lite"/>
    </source>
</evidence>
<dbReference type="Proteomes" id="UP001190700">
    <property type="component" value="Unassembled WGS sequence"/>
</dbReference>
<evidence type="ECO:0008006" key="4">
    <source>
        <dbReference type="Google" id="ProtNLM"/>
    </source>
</evidence>
<evidence type="ECO:0000313" key="3">
    <source>
        <dbReference type="Proteomes" id="UP001190700"/>
    </source>
</evidence>
<feature type="region of interest" description="Disordered" evidence="1">
    <location>
        <begin position="63"/>
        <end position="94"/>
    </location>
</feature>